<evidence type="ECO:0000256" key="1">
    <source>
        <dbReference type="SAM" id="MobiDB-lite"/>
    </source>
</evidence>
<name>A0A1H1IHV2_9BURK</name>
<evidence type="ECO:0000313" key="3">
    <source>
        <dbReference type="Proteomes" id="UP000183487"/>
    </source>
</evidence>
<feature type="region of interest" description="Disordered" evidence="1">
    <location>
        <begin position="1"/>
        <end position="23"/>
    </location>
</feature>
<sequence length="63" mass="7039">MTEDEALQISRKAAQDARKRVGVDDREALDKEFESKQESDPRVAEALLATGLLGLQSKQETKH</sequence>
<organism evidence="2 3">
    <name type="scientific">Paraburkholderia fungorum</name>
    <dbReference type="NCBI Taxonomy" id="134537"/>
    <lineage>
        <taxon>Bacteria</taxon>
        <taxon>Pseudomonadati</taxon>
        <taxon>Pseudomonadota</taxon>
        <taxon>Betaproteobacteria</taxon>
        <taxon>Burkholderiales</taxon>
        <taxon>Burkholderiaceae</taxon>
        <taxon>Paraburkholderia</taxon>
    </lineage>
</organism>
<feature type="compositionally biased region" description="Basic and acidic residues" evidence="1">
    <location>
        <begin position="13"/>
        <end position="23"/>
    </location>
</feature>
<keyword evidence="3" id="KW-1185">Reference proteome</keyword>
<protein>
    <submittedName>
        <fullName evidence="2">Uncharacterized protein</fullName>
    </submittedName>
</protein>
<reference evidence="3" key="1">
    <citation type="submission" date="2016-10" db="EMBL/GenBank/DDBJ databases">
        <authorList>
            <person name="Varghese N."/>
            <person name="Submissions S."/>
        </authorList>
    </citation>
    <scope>NUCLEOTIDE SEQUENCE [LARGE SCALE GENOMIC DNA]</scope>
    <source>
        <strain evidence="3">GAS106B</strain>
    </source>
</reference>
<gene>
    <name evidence="2" type="ORF">SAMN05443245_5212</name>
</gene>
<proteinExistence type="predicted"/>
<dbReference type="EMBL" id="FNKP01000002">
    <property type="protein sequence ID" value="SDR37335.1"/>
    <property type="molecule type" value="Genomic_DNA"/>
</dbReference>
<accession>A0A1H1IHV2</accession>
<dbReference type="AlphaFoldDB" id="A0A1H1IHV2"/>
<evidence type="ECO:0000313" key="2">
    <source>
        <dbReference type="EMBL" id="SDR37335.1"/>
    </source>
</evidence>
<dbReference type="Proteomes" id="UP000183487">
    <property type="component" value="Unassembled WGS sequence"/>
</dbReference>